<dbReference type="GO" id="GO:0004045">
    <property type="term" value="F:peptidyl-tRNA hydrolase activity"/>
    <property type="evidence" value="ECO:0007669"/>
    <property type="project" value="InterPro"/>
</dbReference>
<dbReference type="GO" id="GO:0000049">
    <property type="term" value="F:tRNA binding"/>
    <property type="evidence" value="ECO:0007669"/>
    <property type="project" value="UniProtKB-KW"/>
</dbReference>
<dbReference type="InterPro" id="IPR001328">
    <property type="entry name" value="Pept_tRNA_hydro"/>
</dbReference>
<keyword evidence="1" id="KW-0820">tRNA-binding</keyword>
<evidence type="ECO:0000256" key="3">
    <source>
        <dbReference type="ARBA" id="ARBA00022884"/>
    </source>
</evidence>
<dbReference type="AlphaFoldDB" id="A0A1G1ZSV6"/>
<evidence type="ECO:0000313" key="5">
    <source>
        <dbReference type="Proteomes" id="UP000177690"/>
    </source>
</evidence>
<evidence type="ECO:0000256" key="1">
    <source>
        <dbReference type="ARBA" id="ARBA00022555"/>
    </source>
</evidence>
<dbReference type="PANTHER" id="PTHR17224">
    <property type="entry name" value="PEPTIDYL-TRNA HYDROLASE"/>
    <property type="match status" value="1"/>
</dbReference>
<dbReference type="Gene3D" id="3.40.50.1470">
    <property type="entry name" value="Peptidyl-tRNA hydrolase"/>
    <property type="match status" value="1"/>
</dbReference>
<sequence length="171" mass="19556">MATLHPKPLTLNPKLIIGLGNPEKKYRNTYHNVGLIFIKYLKDQNLYSLPYTLLASNTYMNESGRFVAQALNKYNIKPEALLIVQDDSDLEIGKYKFTEPGHSAAGHHGIESIQAALKTNNFWRLRIGIRPTTKTVRQKAEEFVLKKITAENKKILKKNLLEIIEKLKQPN</sequence>
<organism evidence="4 5">
    <name type="scientific">Candidatus Harrisonbacteria bacterium RIFCSPLOWO2_02_FULL_41_13b</name>
    <dbReference type="NCBI Taxonomy" id="1798409"/>
    <lineage>
        <taxon>Bacteria</taxon>
        <taxon>Candidatus Harrisoniibacteriota</taxon>
    </lineage>
</organism>
<evidence type="ECO:0008006" key="6">
    <source>
        <dbReference type="Google" id="ProtNLM"/>
    </source>
</evidence>
<dbReference type="STRING" id="1798409.A3I24_04080"/>
<proteinExistence type="predicted"/>
<dbReference type="Proteomes" id="UP000177690">
    <property type="component" value="Unassembled WGS sequence"/>
</dbReference>
<name>A0A1G1ZSV6_9BACT</name>
<dbReference type="CDD" id="cd00462">
    <property type="entry name" value="PTH"/>
    <property type="match status" value="1"/>
</dbReference>
<keyword evidence="3" id="KW-0694">RNA-binding</keyword>
<dbReference type="SUPFAM" id="SSF53178">
    <property type="entry name" value="Peptidyl-tRNA hydrolase-like"/>
    <property type="match status" value="1"/>
</dbReference>
<dbReference type="Pfam" id="PF01195">
    <property type="entry name" value="Pept_tRNA_hydro"/>
    <property type="match status" value="1"/>
</dbReference>
<evidence type="ECO:0000313" key="4">
    <source>
        <dbReference type="EMBL" id="OGY66840.1"/>
    </source>
</evidence>
<dbReference type="EMBL" id="MHJL01000034">
    <property type="protein sequence ID" value="OGY66840.1"/>
    <property type="molecule type" value="Genomic_DNA"/>
</dbReference>
<evidence type="ECO:0000256" key="2">
    <source>
        <dbReference type="ARBA" id="ARBA00022801"/>
    </source>
</evidence>
<dbReference type="PANTHER" id="PTHR17224:SF1">
    <property type="entry name" value="PEPTIDYL-TRNA HYDROLASE"/>
    <property type="match status" value="1"/>
</dbReference>
<reference evidence="4 5" key="1">
    <citation type="journal article" date="2016" name="Nat. Commun.">
        <title>Thousands of microbial genomes shed light on interconnected biogeochemical processes in an aquifer system.</title>
        <authorList>
            <person name="Anantharaman K."/>
            <person name="Brown C.T."/>
            <person name="Hug L.A."/>
            <person name="Sharon I."/>
            <person name="Castelle C.J."/>
            <person name="Probst A.J."/>
            <person name="Thomas B.C."/>
            <person name="Singh A."/>
            <person name="Wilkins M.J."/>
            <person name="Karaoz U."/>
            <person name="Brodie E.L."/>
            <person name="Williams K.H."/>
            <person name="Hubbard S.S."/>
            <person name="Banfield J.F."/>
        </authorList>
    </citation>
    <scope>NUCLEOTIDE SEQUENCE [LARGE SCALE GENOMIC DNA]</scope>
</reference>
<protein>
    <recommendedName>
        <fullName evidence="6">Aminoacyl-tRNA hydrolase</fullName>
    </recommendedName>
</protein>
<dbReference type="NCBIfam" id="TIGR00447">
    <property type="entry name" value="pth"/>
    <property type="match status" value="1"/>
</dbReference>
<dbReference type="InterPro" id="IPR036416">
    <property type="entry name" value="Pept_tRNA_hydro_sf"/>
</dbReference>
<gene>
    <name evidence="4" type="ORF">A3I24_04080</name>
</gene>
<accession>A0A1G1ZSV6</accession>
<keyword evidence="2" id="KW-0378">Hydrolase</keyword>
<comment type="caution">
    <text evidence="4">The sequence shown here is derived from an EMBL/GenBank/DDBJ whole genome shotgun (WGS) entry which is preliminary data.</text>
</comment>